<dbReference type="Proteomes" id="UP000004565">
    <property type="component" value="Unassembled WGS sequence"/>
</dbReference>
<gene>
    <name evidence="1" type="ORF">HMPREF9942_00024</name>
</gene>
<sequence>MIFFYLNMANYKGEYLYIGDIKISFCEEVLKKFGFDELFCHNISPDAPMFFNHFSINKKNNFFLLDGIDYESSKFTKEYIIKTFLKCNSITIKKFNKSLEELGLYYEFFIEISNKDCNNACRDYMAENNFQVACESVGYPNMSLEEKIDFIYSELEKIKAENQTLIIMDSYIFPKRHDDDYLDFFLGFIKKSKIKKLKLITSSKINKYNSHLHLELKIELKKLSIALEVFRLEKLHDRRWIVEEKKTGFLCGPSLNGIGKDNTTTISPLSEEDVISIINNEISLINEEIQV</sequence>
<name>H1HC23_9FUSO</name>
<comment type="caution">
    <text evidence="1">The sequence shown here is derived from an EMBL/GenBank/DDBJ whole genome shotgun (WGS) entry which is preliminary data.</text>
</comment>
<protein>
    <submittedName>
        <fullName evidence="1">Uncharacterized protein</fullName>
    </submittedName>
</protein>
<dbReference type="EMBL" id="AGEH01000002">
    <property type="protein sequence ID" value="EHO79648.1"/>
    <property type="molecule type" value="Genomic_DNA"/>
</dbReference>
<dbReference type="RefSeq" id="WP_005908632.1">
    <property type="nucleotide sequence ID" value="NZ_AKCE01000002.1"/>
</dbReference>
<dbReference type="HOGENOM" id="CLU_968934_0_0_0"/>
<accession>H1HC23</accession>
<evidence type="ECO:0000313" key="1">
    <source>
        <dbReference type="EMBL" id="EHO79648.1"/>
    </source>
</evidence>
<reference evidence="1 2" key="1">
    <citation type="submission" date="2011-12" db="EMBL/GenBank/DDBJ databases">
        <title>The Genome Sequence of Fusobacterium nucleatum subsp. animalis OT 420.</title>
        <authorList>
            <consortium name="The Broad Institute Genome Sequencing Platform"/>
            <person name="Earl A."/>
            <person name="Ward D."/>
            <person name="Feldgarden M."/>
            <person name="Gevers D."/>
            <person name="Izard J."/>
            <person name="Blanton J.M."/>
            <person name="Mathney J."/>
            <person name="Tanner A.C."/>
            <person name="Dewhirst F.E."/>
            <person name="Young S.K."/>
            <person name="Zeng Q."/>
            <person name="Gargeya S."/>
            <person name="Fitzgerald M."/>
            <person name="Haas B."/>
            <person name="Abouelleil A."/>
            <person name="Alvarado L."/>
            <person name="Arachchi H.M."/>
            <person name="Berlin A."/>
            <person name="Chapman S.B."/>
            <person name="Gearin G."/>
            <person name="Goldberg J."/>
            <person name="Griggs A."/>
            <person name="Gujja S."/>
            <person name="Hansen M."/>
            <person name="Heiman D."/>
            <person name="Howarth C."/>
            <person name="Larimer J."/>
            <person name="Lui A."/>
            <person name="MacDonald P.J.P."/>
            <person name="McCowen C."/>
            <person name="Montmayeur A."/>
            <person name="Murphy C."/>
            <person name="Neiman D."/>
            <person name="Pearson M."/>
            <person name="Priest M."/>
            <person name="Roberts A."/>
            <person name="Saif S."/>
            <person name="Shea T."/>
            <person name="Sisk P."/>
            <person name="Stolte C."/>
            <person name="Sykes S."/>
            <person name="Wortman J."/>
            <person name="Nusbaum C."/>
            <person name="Birren B."/>
        </authorList>
    </citation>
    <scope>NUCLEOTIDE SEQUENCE [LARGE SCALE GENOMIC DNA]</scope>
    <source>
        <strain evidence="2">F0419</strain>
    </source>
</reference>
<dbReference type="PATRIC" id="fig|999414.3.peg.23"/>
<dbReference type="AlphaFoldDB" id="H1HC23"/>
<proteinExistence type="predicted"/>
<organism evidence="1 2">
    <name type="scientific">Fusobacterium animalis F0419</name>
    <dbReference type="NCBI Taxonomy" id="999414"/>
    <lineage>
        <taxon>Bacteria</taxon>
        <taxon>Fusobacteriati</taxon>
        <taxon>Fusobacteriota</taxon>
        <taxon>Fusobacteriia</taxon>
        <taxon>Fusobacteriales</taxon>
        <taxon>Fusobacteriaceae</taxon>
        <taxon>Fusobacterium</taxon>
    </lineage>
</organism>
<evidence type="ECO:0000313" key="2">
    <source>
        <dbReference type="Proteomes" id="UP000004565"/>
    </source>
</evidence>